<name>A0A0C3CFV0_HEBCY</name>
<sequence length="408" mass="44386">MGVSHKIRVTLQNRSSLASKSGVFGLLSLDPFCGLHINPMASDSAPEFPTYPSIGRIYSGDTDESPFTSNLVTPTDEFSNPQPGIHERLDAAKSLLGYFASRGSPEDANKIQEILPSKTDAKKENLSPVLDESLKMNKVESESEGLLQVNQEEEPKHGLPNTFDSAETFVTSSSTHSILRRRGTSFYNLPNNHIVVQGSSLESDAKSEAHPGDNDGQLMGDPIIESGIGAELWATDIGPLIRSLTVRAPFVLAFRVICFLPWCIAVGGALILAPENLESVAFRSGYLPSVSGIRRYSHWAQYGYHHIVAFLTALGAITWMFPTIGVMGMGALLAQFCIAWHSFLFDRNIPLGEDDRQTVYILMTTTWFNDSNIGIKKVGDAYYPVPIEPSLETAGGEDLGVSDDEGTG</sequence>
<dbReference type="Proteomes" id="UP000053424">
    <property type="component" value="Unassembled WGS sequence"/>
</dbReference>
<keyword evidence="1" id="KW-0812">Transmembrane</keyword>
<keyword evidence="1" id="KW-0472">Membrane</keyword>
<dbReference type="EMBL" id="KN831776">
    <property type="protein sequence ID" value="KIM43049.1"/>
    <property type="molecule type" value="Genomic_DNA"/>
</dbReference>
<evidence type="ECO:0000313" key="3">
    <source>
        <dbReference type="Proteomes" id="UP000053424"/>
    </source>
</evidence>
<feature type="transmembrane region" description="Helical" evidence="1">
    <location>
        <begin position="302"/>
        <end position="321"/>
    </location>
</feature>
<dbReference type="AlphaFoldDB" id="A0A0C3CFV0"/>
<accession>A0A0C3CFV0</accession>
<evidence type="ECO:0000313" key="2">
    <source>
        <dbReference type="EMBL" id="KIM43049.1"/>
    </source>
</evidence>
<dbReference type="HOGENOM" id="CLU_748112_0_0_1"/>
<keyword evidence="1" id="KW-1133">Transmembrane helix</keyword>
<keyword evidence="3" id="KW-1185">Reference proteome</keyword>
<evidence type="ECO:0000256" key="1">
    <source>
        <dbReference type="SAM" id="Phobius"/>
    </source>
</evidence>
<protein>
    <submittedName>
        <fullName evidence="2">Uncharacterized protein</fullName>
    </submittedName>
</protein>
<proteinExistence type="predicted"/>
<dbReference type="OrthoDB" id="2752889at2759"/>
<reference evidence="3" key="2">
    <citation type="submission" date="2015-01" db="EMBL/GenBank/DDBJ databases">
        <title>Evolutionary Origins and Diversification of the Mycorrhizal Mutualists.</title>
        <authorList>
            <consortium name="DOE Joint Genome Institute"/>
            <consortium name="Mycorrhizal Genomics Consortium"/>
            <person name="Kohler A."/>
            <person name="Kuo A."/>
            <person name="Nagy L.G."/>
            <person name="Floudas D."/>
            <person name="Copeland A."/>
            <person name="Barry K.W."/>
            <person name="Cichocki N."/>
            <person name="Veneault-Fourrey C."/>
            <person name="LaButti K."/>
            <person name="Lindquist E.A."/>
            <person name="Lipzen A."/>
            <person name="Lundell T."/>
            <person name="Morin E."/>
            <person name="Murat C."/>
            <person name="Riley R."/>
            <person name="Ohm R."/>
            <person name="Sun H."/>
            <person name="Tunlid A."/>
            <person name="Henrissat B."/>
            <person name="Grigoriev I.V."/>
            <person name="Hibbett D.S."/>
            <person name="Martin F."/>
        </authorList>
    </citation>
    <scope>NUCLEOTIDE SEQUENCE [LARGE SCALE GENOMIC DNA]</scope>
    <source>
        <strain evidence="3">h7</strain>
    </source>
</reference>
<gene>
    <name evidence="2" type="ORF">M413DRAFT_26253</name>
</gene>
<feature type="transmembrane region" description="Helical" evidence="1">
    <location>
        <begin position="252"/>
        <end position="273"/>
    </location>
</feature>
<reference evidence="2 3" key="1">
    <citation type="submission" date="2014-04" db="EMBL/GenBank/DDBJ databases">
        <authorList>
            <consortium name="DOE Joint Genome Institute"/>
            <person name="Kuo A."/>
            <person name="Gay G."/>
            <person name="Dore J."/>
            <person name="Kohler A."/>
            <person name="Nagy L.G."/>
            <person name="Floudas D."/>
            <person name="Copeland A."/>
            <person name="Barry K.W."/>
            <person name="Cichocki N."/>
            <person name="Veneault-Fourrey C."/>
            <person name="LaButti K."/>
            <person name="Lindquist E.A."/>
            <person name="Lipzen A."/>
            <person name="Lundell T."/>
            <person name="Morin E."/>
            <person name="Murat C."/>
            <person name="Sun H."/>
            <person name="Tunlid A."/>
            <person name="Henrissat B."/>
            <person name="Grigoriev I.V."/>
            <person name="Hibbett D.S."/>
            <person name="Martin F."/>
            <person name="Nordberg H.P."/>
            <person name="Cantor M.N."/>
            <person name="Hua S.X."/>
        </authorList>
    </citation>
    <scope>NUCLEOTIDE SEQUENCE [LARGE SCALE GENOMIC DNA]</scope>
    <source>
        <strain evidence="3">h7</strain>
    </source>
</reference>
<organism evidence="2 3">
    <name type="scientific">Hebeloma cylindrosporum</name>
    <dbReference type="NCBI Taxonomy" id="76867"/>
    <lineage>
        <taxon>Eukaryota</taxon>
        <taxon>Fungi</taxon>
        <taxon>Dikarya</taxon>
        <taxon>Basidiomycota</taxon>
        <taxon>Agaricomycotina</taxon>
        <taxon>Agaricomycetes</taxon>
        <taxon>Agaricomycetidae</taxon>
        <taxon>Agaricales</taxon>
        <taxon>Agaricineae</taxon>
        <taxon>Hymenogastraceae</taxon>
        <taxon>Hebeloma</taxon>
    </lineage>
</organism>